<feature type="transmembrane region" description="Helical" evidence="1">
    <location>
        <begin position="6"/>
        <end position="25"/>
    </location>
</feature>
<accession>A0A3G4ZWX0</accession>
<keyword evidence="1" id="KW-1133">Transmembrane helix</keyword>
<protein>
    <submittedName>
        <fullName evidence="2">Uncharacterized protein</fullName>
    </submittedName>
</protein>
<keyword evidence="1" id="KW-0472">Membrane</keyword>
<evidence type="ECO:0000313" key="2">
    <source>
        <dbReference type="EMBL" id="AYV79340.1"/>
    </source>
</evidence>
<reference evidence="2" key="1">
    <citation type="submission" date="2018-10" db="EMBL/GenBank/DDBJ databases">
        <title>Hidden diversity of soil giant viruses.</title>
        <authorList>
            <person name="Schulz F."/>
            <person name="Alteio L."/>
            <person name="Goudeau D."/>
            <person name="Ryan E.M."/>
            <person name="Malmstrom R.R."/>
            <person name="Blanchard J."/>
            <person name="Woyke T."/>
        </authorList>
    </citation>
    <scope>NUCLEOTIDE SEQUENCE</scope>
    <source>
        <strain evidence="2">FNV1</strain>
    </source>
</reference>
<gene>
    <name evidence="2" type="ORF">Faunusvirus10_3</name>
</gene>
<evidence type="ECO:0000256" key="1">
    <source>
        <dbReference type="SAM" id="Phobius"/>
    </source>
</evidence>
<dbReference type="EMBL" id="MK072141">
    <property type="protein sequence ID" value="AYV79340.1"/>
    <property type="molecule type" value="Genomic_DNA"/>
</dbReference>
<name>A0A3G4ZWX0_9VIRU</name>
<proteinExistence type="predicted"/>
<keyword evidence="1" id="KW-0812">Transmembrane</keyword>
<organism evidence="2">
    <name type="scientific">Faunusvirus sp</name>
    <dbReference type="NCBI Taxonomy" id="2487766"/>
    <lineage>
        <taxon>Viruses</taxon>
        <taxon>Varidnaviria</taxon>
        <taxon>Bamfordvirae</taxon>
        <taxon>Nucleocytoviricota</taxon>
        <taxon>Megaviricetes</taxon>
        <taxon>Imitervirales</taxon>
        <taxon>Mimiviridae</taxon>
    </lineage>
</organism>
<sequence length="76" mass="9231">MILYKNTSICTILILCKSILLFRLYKYQMDRMRDIHVIHIYYIIPLANLVEIYSKKIDLFMYKQTNILYKLHNISA</sequence>